<evidence type="ECO:0000259" key="3">
    <source>
        <dbReference type="Pfam" id="PF00586"/>
    </source>
</evidence>
<feature type="binding site" evidence="2">
    <location>
        <position position="238"/>
    </location>
    <ligand>
        <name>ATP</name>
        <dbReference type="ChEBI" id="CHEBI:30616"/>
    </ligand>
</feature>
<feature type="binding site" evidence="2">
    <location>
        <position position="85"/>
    </location>
    <ligand>
        <name>Mg(2+)</name>
        <dbReference type="ChEBI" id="CHEBI:18420"/>
        <label>3</label>
    </ligand>
</feature>
<dbReference type="EC" id="2.7.4.16" evidence="2"/>
<comment type="similarity">
    <text evidence="2">Belongs to the thiamine-monophosphate kinase family.</text>
</comment>
<comment type="pathway">
    <text evidence="2">Cofactor biosynthesis; thiamine diphosphate biosynthesis; thiamine diphosphate from thiamine phosphate: step 1/1.</text>
</comment>
<feature type="binding site" evidence="2">
    <location>
        <position position="289"/>
    </location>
    <ligand>
        <name>substrate</name>
    </ligand>
</feature>
<feature type="binding site" evidence="2">
    <location>
        <position position="133"/>
    </location>
    <ligand>
        <name>Mg(2+)</name>
        <dbReference type="ChEBI" id="CHEBI:18420"/>
        <label>1</label>
    </ligand>
</feature>
<dbReference type="NCBIfam" id="TIGR01379">
    <property type="entry name" value="thiL"/>
    <property type="match status" value="1"/>
</dbReference>
<keyword evidence="2 4" id="KW-0808">Transferase</keyword>
<feature type="binding site" evidence="2">
    <location>
        <position position="239"/>
    </location>
    <ligand>
        <name>Mg(2+)</name>
        <dbReference type="ChEBI" id="CHEBI:18420"/>
        <label>5</label>
    </ligand>
</feature>
<dbReference type="Proteomes" id="UP000323653">
    <property type="component" value="Chromosome"/>
</dbReference>
<evidence type="ECO:0000256" key="2">
    <source>
        <dbReference type="HAMAP-Rule" id="MF_02128"/>
    </source>
</evidence>
<dbReference type="SUPFAM" id="SSF55326">
    <property type="entry name" value="PurM N-terminal domain-like"/>
    <property type="match status" value="1"/>
</dbReference>
<feature type="binding site" evidence="2">
    <location>
        <position position="40"/>
    </location>
    <ligand>
        <name>Mg(2+)</name>
        <dbReference type="ChEBI" id="CHEBI:18420"/>
        <label>3</label>
    </ligand>
</feature>
<feature type="domain" description="PurM-like N-terminal" evidence="3">
    <location>
        <begin position="38"/>
        <end position="150"/>
    </location>
</feature>
<feature type="binding site" evidence="2">
    <location>
        <position position="341"/>
    </location>
    <ligand>
        <name>substrate</name>
    </ligand>
</feature>
<comment type="function">
    <text evidence="2">Catalyzes the ATP-dependent phosphorylation of thiamine-monophosphate (TMP) to form thiamine-pyrophosphate (TPP), the active form of vitamin B1.</text>
</comment>
<dbReference type="PIRSF" id="PIRSF005303">
    <property type="entry name" value="Thiam_monoph_kin"/>
    <property type="match status" value="1"/>
</dbReference>
<dbReference type="Pfam" id="PF00586">
    <property type="entry name" value="AIRS"/>
    <property type="match status" value="1"/>
</dbReference>
<dbReference type="GO" id="GO:0009229">
    <property type="term" value="P:thiamine diphosphate biosynthetic process"/>
    <property type="evidence" value="ECO:0007669"/>
    <property type="project" value="UniProtKB-UniRule"/>
</dbReference>
<dbReference type="GO" id="GO:0009228">
    <property type="term" value="P:thiamine biosynthetic process"/>
    <property type="evidence" value="ECO:0007669"/>
    <property type="project" value="UniProtKB-KW"/>
</dbReference>
<feature type="binding site" evidence="2">
    <location>
        <position position="40"/>
    </location>
    <ligand>
        <name>Mg(2+)</name>
        <dbReference type="ChEBI" id="CHEBI:18420"/>
        <label>4</label>
    </ligand>
</feature>
<dbReference type="Gene3D" id="3.30.1330.10">
    <property type="entry name" value="PurM-like, N-terminal domain"/>
    <property type="match status" value="1"/>
</dbReference>
<protein>
    <recommendedName>
        <fullName evidence="2">Thiamine-monophosphate kinase</fullName>
        <shortName evidence="2">TMP kinase</shortName>
        <shortName evidence="2">Thiamine-phosphate kinase</shortName>
        <ecNumber evidence="2">2.7.4.16</ecNumber>
    </recommendedName>
</protein>
<dbReference type="InterPro" id="IPR016188">
    <property type="entry name" value="PurM-like_N"/>
</dbReference>
<dbReference type="AlphaFoldDB" id="A0A5C0VIK9"/>
<dbReference type="PANTHER" id="PTHR30270">
    <property type="entry name" value="THIAMINE-MONOPHOSPHATE KINASE"/>
    <property type="match status" value="1"/>
</dbReference>
<evidence type="ECO:0000313" key="5">
    <source>
        <dbReference type="Proteomes" id="UP000323653"/>
    </source>
</evidence>
<accession>A0A5C0VIK9</accession>
<feature type="binding site" evidence="2">
    <location>
        <position position="115"/>
    </location>
    <ligand>
        <name>ATP</name>
        <dbReference type="ChEBI" id="CHEBI:30616"/>
    </ligand>
</feature>
<feature type="binding site" evidence="2">
    <location>
        <position position="236"/>
    </location>
    <ligand>
        <name>Mg(2+)</name>
        <dbReference type="ChEBI" id="CHEBI:18420"/>
        <label>3</label>
    </ligand>
</feature>
<dbReference type="Gene3D" id="3.90.650.10">
    <property type="entry name" value="PurM-like C-terminal domain"/>
    <property type="match status" value="1"/>
</dbReference>
<evidence type="ECO:0000256" key="1">
    <source>
        <dbReference type="ARBA" id="ARBA00022977"/>
    </source>
</evidence>
<keyword evidence="2" id="KW-0479">Metal-binding</keyword>
<keyword evidence="2 4" id="KW-0418">Kinase</keyword>
<organism evidence="4 5">
    <name type="scientific">Pedobacter aquae</name>
    <dbReference type="NCBI Taxonomy" id="2605747"/>
    <lineage>
        <taxon>Bacteria</taxon>
        <taxon>Pseudomonadati</taxon>
        <taxon>Bacteroidota</taxon>
        <taxon>Sphingobacteriia</taxon>
        <taxon>Sphingobacteriales</taxon>
        <taxon>Sphingobacteriaceae</taxon>
        <taxon>Pedobacter</taxon>
    </lineage>
</organism>
<dbReference type="PANTHER" id="PTHR30270:SF0">
    <property type="entry name" value="THIAMINE-MONOPHOSPHATE KINASE"/>
    <property type="match status" value="1"/>
</dbReference>
<feature type="binding site" evidence="2">
    <location>
        <position position="54"/>
    </location>
    <ligand>
        <name>Mg(2+)</name>
        <dbReference type="ChEBI" id="CHEBI:18420"/>
        <label>4</label>
    </ligand>
</feature>
<dbReference type="RefSeq" id="WP_149075325.1">
    <property type="nucleotide sequence ID" value="NZ_CP043329.1"/>
</dbReference>
<feature type="binding site" evidence="2">
    <location>
        <position position="56"/>
    </location>
    <ligand>
        <name>Mg(2+)</name>
        <dbReference type="ChEBI" id="CHEBI:18420"/>
        <label>1</label>
    </ligand>
</feature>
<keyword evidence="5" id="KW-1185">Reference proteome</keyword>
<dbReference type="HAMAP" id="MF_02128">
    <property type="entry name" value="TMP_kinase"/>
    <property type="match status" value="1"/>
</dbReference>
<dbReference type="GO" id="GO:0005524">
    <property type="term" value="F:ATP binding"/>
    <property type="evidence" value="ECO:0007669"/>
    <property type="project" value="UniProtKB-UniRule"/>
</dbReference>
<name>A0A5C0VIK9_9SPHI</name>
<keyword evidence="1 2" id="KW-0784">Thiamine biosynthesis</keyword>
<dbReference type="CDD" id="cd02194">
    <property type="entry name" value="ThiL"/>
    <property type="match status" value="1"/>
</dbReference>
<dbReference type="KEGG" id="pej:FYC62_13565"/>
<dbReference type="InterPro" id="IPR006283">
    <property type="entry name" value="ThiL-like"/>
</dbReference>
<gene>
    <name evidence="2 4" type="primary">thiL</name>
    <name evidence="4" type="ORF">FYC62_13565</name>
</gene>
<dbReference type="GO" id="GO:0000287">
    <property type="term" value="F:magnesium ion binding"/>
    <property type="evidence" value="ECO:0007669"/>
    <property type="project" value="UniProtKB-UniRule"/>
</dbReference>
<feature type="binding site" evidence="2">
    <location>
        <begin position="132"/>
        <end position="133"/>
    </location>
    <ligand>
        <name>ATP</name>
        <dbReference type="ChEBI" id="CHEBI:30616"/>
    </ligand>
</feature>
<sequence length="349" mass="38598">MFENTQKTEIANLGEFGLIDHLTKNIKLNLDTTIKGAGDDAAVLDFKDKKTLISTDLLLENIHFDLAFTPLKHLGYKAIQVNLSDIYAMNGMASHVTVSLGFSSKFPLEAIEELYAGMLLACDKYQIDLIGGDTTSSRQGLVISVTSIGYADESDIVYRNGAQEGDLICVSGDLGGAYVGLQLLEREKQVFLANPKIQPDLEGKDYIIERQLKPEARLDIVDLLKKMEIKPTSMIDISDGLASEVLHITKQSKKGCKLYEEKFPIDPQTVEMARDFGLDPTVCALNGGEDYELLFTIKQADYDRLKHDVDISVIGYITEENAGNYLITRSGNAHELKAQGWNAFKSTES</sequence>
<comment type="catalytic activity">
    <reaction evidence="2">
        <text>thiamine phosphate + ATP = thiamine diphosphate + ADP</text>
        <dbReference type="Rhea" id="RHEA:15913"/>
        <dbReference type="ChEBI" id="CHEBI:30616"/>
        <dbReference type="ChEBI" id="CHEBI:37575"/>
        <dbReference type="ChEBI" id="CHEBI:58937"/>
        <dbReference type="ChEBI" id="CHEBI:456216"/>
        <dbReference type="EC" id="2.7.4.16"/>
    </reaction>
</comment>
<dbReference type="EMBL" id="CP043329">
    <property type="protein sequence ID" value="QEK52568.1"/>
    <property type="molecule type" value="Genomic_DNA"/>
</dbReference>
<feature type="binding site" evidence="2">
    <location>
        <position position="56"/>
    </location>
    <ligand>
        <name>Mg(2+)</name>
        <dbReference type="ChEBI" id="CHEBI:18420"/>
        <label>2</label>
    </ligand>
</feature>
<evidence type="ECO:0000313" key="4">
    <source>
        <dbReference type="EMBL" id="QEK52568.1"/>
    </source>
</evidence>
<feature type="binding site" evidence="2">
    <location>
        <position position="55"/>
    </location>
    <ligand>
        <name>Mg(2+)</name>
        <dbReference type="ChEBI" id="CHEBI:18420"/>
        <label>1</label>
    </ligand>
</feature>
<feature type="binding site" evidence="2">
    <location>
        <position position="85"/>
    </location>
    <ligand>
        <name>Mg(2+)</name>
        <dbReference type="ChEBI" id="CHEBI:18420"/>
        <label>4</label>
    </ligand>
</feature>
<feature type="binding site" evidence="2">
    <location>
        <position position="63"/>
    </location>
    <ligand>
        <name>substrate</name>
    </ligand>
</feature>
<feature type="binding site" evidence="2">
    <location>
        <position position="85"/>
    </location>
    <ligand>
        <name>Mg(2+)</name>
        <dbReference type="ChEBI" id="CHEBI:18420"/>
        <label>2</label>
    </ligand>
</feature>
<comment type="miscellaneous">
    <text evidence="2">Reaction mechanism of ThiL seems to utilize a direct, inline transfer of the gamma-phosphate of ATP to TMP rather than a phosphorylated enzyme intermediate.</text>
</comment>
<keyword evidence="2" id="KW-0547">Nucleotide-binding</keyword>
<dbReference type="InterPro" id="IPR036676">
    <property type="entry name" value="PurM-like_C_sf"/>
</dbReference>
<keyword evidence="2" id="KW-0067">ATP-binding</keyword>
<keyword evidence="2" id="KW-0460">Magnesium</keyword>
<proteinExistence type="inferred from homology"/>
<dbReference type="UniPathway" id="UPA00060">
    <property type="reaction ID" value="UER00142"/>
</dbReference>
<dbReference type="SUPFAM" id="SSF56042">
    <property type="entry name" value="PurM C-terminal domain-like"/>
    <property type="match status" value="1"/>
</dbReference>
<dbReference type="InterPro" id="IPR036921">
    <property type="entry name" value="PurM-like_N_sf"/>
</dbReference>
<feature type="binding site" evidence="2">
    <location>
        <position position="159"/>
    </location>
    <ligand>
        <name>ATP</name>
        <dbReference type="ChEBI" id="CHEBI:30616"/>
    </ligand>
</feature>
<reference evidence="4 5" key="1">
    <citation type="submission" date="2019-08" db="EMBL/GenBank/DDBJ databases">
        <title>Pedobacter sp. nov., isolated from Han river, South Korea.</title>
        <authorList>
            <person name="Lee D.-H."/>
            <person name="Kim Y.-S."/>
            <person name="Hwang E.-M."/>
            <person name="Le Tran T.C."/>
            <person name="Cha C.-J."/>
        </authorList>
    </citation>
    <scope>NUCLEOTIDE SEQUENCE [LARGE SCALE GENOMIC DNA]</scope>
    <source>
        <strain evidence="4 5">CJ43</strain>
    </source>
</reference>
<dbReference type="GO" id="GO:0009030">
    <property type="term" value="F:thiamine-phosphate kinase activity"/>
    <property type="evidence" value="ECO:0007669"/>
    <property type="project" value="UniProtKB-UniRule"/>
</dbReference>